<dbReference type="Proteomes" id="UP000655225">
    <property type="component" value="Unassembled WGS sequence"/>
</dbReference>
<dbReference type="PANTHER" id="PTHR33109">
    <property type="entry name" value="EPIDERMAL PATTERNING FACTOR-LIKE PROTEIN 4"/>
    <property type="match status" value="1"/>
</dbReference>
<comment type="caution">
    <text evidence="7">The sequence shown here is derived from an EMBL/GenBank/DDBJ whole genome shotgun (WGS) entry which is preliminary data.</text>
</comment>
<protein>
    <recommendedName>
        <fullName evidence="6">Epidermal patterning factor-like protein</fullName>
    </recommendedName>
</protein>
<evidence type="ECO:0000256" key="3">
    <source>
        <dbReference type="ARBA" id="ARBA00022525"/>
    </source>
</evidence>
<keyword evidence="6" id="KW-0217">Developmental protein</keyword>
<comment type="subcellular location">
    <subcellularLocation>
        <location evidence="1 6">Secreted</location>
    </subcellularLocation>
</comment>
<sequence>MGVLRNHNQRFSAAIALALLFFASASVATLPPASQLGSGLVGGLRQEIDETKRGCGLEALERVLTRRRLRGPGSSPPSCKSKCGSCSPCEPVLVPIPPGRSKPIEYYPEAWRCKCGNSLFVP</sequence>
<keyword evidence="4 6" id="KW-0732">Signal</keyword>
<gene>
    <name evidence="8" type="ORF">HHK36_012695</name>
    <name evidence="7" type="ORF">HHK36_032484</name>
</gene>
<dbReference type="OMA" id="WSTPLEY"/>
<reference evidence="7 9" key="1">
    <citation type="submission" date="2020-04" db="EMBL/GenBank/DDBJ databases">
        <title>Plant Genome Project.</title>
        <authorList>
            <person name="Zhang R.-G."/>
        </authorList>
    </citation>
    <scope>NUCLEOTIDE SEQUENCE [LARGE SCALE GENOMIC DNA]</scope>
    <source>
        <strain evidence="7">YNK0</strain>
        <tissue evidence="7">Leaf</tissue>
    </source>
</reference>
<evidence type="ECO:0000256" key="6">
    <source>
        <dbReference type="RuleBase" id="RU367102"/>
    </source>
</evidence>
<evidence type="ECO:0000313" key="7">
    <source>
        <dbReference type="EMBL" id="KAF8369490.1"/>
    </source>
</evidence>
<evidence type="ECO:0000256" key="5">
    <source>
        <dbReference type="ARBA" id="ARBA00023157"/>
    </source>
</evidence>
<feature type="chain" id="PRO_5042309377" description="Epidermal patterning factor-like protein" evidence="6">
    <location>
        <begin position="29"/>
        <end position="122"/>
    </location>
</feature>
<evidence type="ECO:0000313" key="9">
    <source>
        <dbReference type="Proteomes" id="UP000655225"/>
    </source>
</evidence>
<dbReference type="GO" id="GO:0010052">
    <property type="term" value="P:guard cell differentiation"/>
    <property type="evidence" value="ECO:0007669"/>
    <property type="project" value="UniProtKB-UniRule"/>
</dbReference>
<dbReference type="InterPro" id="IPR039455">
    <property type="entry name" value="EPFL"/>
</dbReference>
<dbReference type="EMBL" id="JABCRI010000008">
    <property type="protein sequence ID" value="KAF8401749.1"/>
    <property type="molecule type" value="Genomic_DNA"/>
</dbReference>
<evidence type="ECO:0000313" key="8">
    <source>
        <dbReference type="EMBL" id="KAF8401749.1"/>
    </source>
</evidence>
<dbReference type="Pfam" id="PF17181">
    <property type="entry name" value="EPF"/>
    <property type="match status" value="1"/>
</dbReference>
<keyword evidence="9" id="KW-1185">Reference proteome</keyword>
<comment type="function">
    <text evidence="6">Controls stomatal patterning.</text>
</comment>
<dbReference type="PANTHER" id="PTHR33109:SF55">
    <property type="entry name" value="EPIDERMAL PATTERNING FACTOR-LIKE PROTEIN 4-RELATED"/>
    <property type="match status" value="1"/>
</dbReference>
<keyword evidence="3 6" id="KW-0964">Secreted</keyword>
<dbReference type="AlphaFoldDB" id="A0A834Y5F0"/>
<evidence type="ECO:0000256" key="2">
    <source>
        <dbReference type="ARBA" id="ARBA00008127"/>
    </source>
</evidence>
<accession>A0A834Y5F0</accession>
<evidence type="ECO:0000256" key="4">
    <source>
        <dbReference type="ARBA" id="ARBA00022729"/>
    </source>
</evidence>
<name>A0A834Y5F0_TETSI</name>
<proteinExistence type="inferred from homology"/>
<dbReference type="GO" id="GO:0005576">
    <property type="term" value="C:extracellular region"/>
    <property type="evidence" value="ECO:0007669"/>
    <property type="project" value="UniProtKB-SubCell"/>
</dbReference>
<feature type="signal peptide" evidence="6">
    <location>
        <begin position="1"/>
        <end position="28"/>
    </location>
</feature>
<dbReference type="OrthoDB" id="1001077at2759"/>
<keyword evidence="5" id="KW-1015">Disulfide bond</keyword>
<comment type="similarity">
    <text evidence="2 6">Belongs to the plant cysteine rich small secretory peptide family. Epidermal patterning factor subfamily.</text>
</comment>
<organism evidence="7 9">
    <name type="scientific">Tetracentron sinense</name>
    <name type="common">Spur-leaf</name>
    <dbReference type="NCBI Taxonomy" id="13715"/>
    <lineage>
        <taxon>Eukaryota</taxon>
        <taxon>Viridiplantae</taxon>
        <taxon>Streptophyta</taxon>
        <taxon>Embryophyta</taxon>
        <taxon>Tracheophyta</taxon>
        <taxon>Spermatophyta</taxon>
        <taxon>Magnoliopsida</taxon>
        <taxon>Trochodendrales</taxon>
        <taxon>Trochodendraceae</taxon>
        <taxon>Tetracentron</taxon>
    </lineage>
</organism>
<evidence type="ECO:0000256" key="1">
    <source>
        <dbReference type="ARBA" id="ARBA00004613"/>
    </source>
</evidence>
<dbReference type="EMBL" id="JABCRI010000726">
    <property type="protein sequence ID" value="KAF8369490.1"/>
    <property type="molecule type" value="Genomic_DNA"/>
</dbReference>